<dbReference type="FunFam" id="3.40.50.1000:FF:000063">
    <property type="entry name" value="Nuclear elongation and deformation protein"/>
    <property type="match status" value="1"/>
</dbReference>
<dbReference type="Pfam" id="PF16876">
    <property type="entry name" value="Lipin_mid"/>
    <property type="match status" value="1"/>
</dbReference>
<dbReference type="InterPro" id="IPR031703">
    <property type="entry name" value="Lipin_mid"/>
</dbReference>
<feature type="compositionally biased region" description="Low complexity" evidence="6">
    <location>
        <begin position="257"/>
        <end position="270"/>
    </location>
</feature>
<dbReference type="AlphaFoldDB" id="A0A9N8ZAX2"/>
<feature type="domain" description="LNS2/PITP" evidence="7">
    <location>
        <begin position="687"/>
        <end position="840"/>
    </location>
</feature>
<dbReference type="InterPro" id="IPR007651">
    <property type="entry name" value="Lipin_N"/>
</dbReference>
<comment type="similarity">
    <text evidence="2">Belongs to the lipin family.</text>
</comment>
<name>A0A9N8ZAX2_9GLOM</name>
<sequence>MQSVYKLVSTVNQFYREINPATLSGAIDVIVVQQPDGDLACSPFHVRFGKLSVLRPQEKKVEVTVNGKLVDFPMKVGEAGEAFFIIEMENEVPHELQTSPLAGPTQPLSSEEEPDFLDIGESRARSPKEPIADRVESFVASVQSGSSSDISTEDGCDGNVKPKILVAEPESLTYHGSNGEDISNHTKGSDETPVAEESISNITKWSEDTLVAEESTKDNTLSEIENVMTLEEIQVQSNFNSHNDIQNKHSKEAANAYEEQNENNENIGQNEFEETPNSPSFLEVKMRSEAELESQLDYITSKNQNNVINQNGVSYELKISIDKANTIMDGHKSSATHKLSIDERVGMIPTTDKNQSKDQQDAEQAPADYILDKLNKPVTVSRPIIERQSSLPIEYSTWEKPEGPFSDTELDETRKPENPIERRVTRVSPLSDTELEYEPKKPSTSSEEWSWRWGDLPVRTSDKMLQWQEASENKEWEENEYEKGVEIDGKFHRISMSLCGNEKFGHDEIVDDELFRKNEITYEHFCVNPHLLNEKALVFKYEGRYYTWATAAPIMVSLLVFQKPLPKTTIASLSSTTTTKTLQPSDRRRYSFGRGWSRWFRGSASHNTLDQTTKSIEESEDNDTKQLQIQMHQTKHYAKTLRLTSEQLKSLNLKKGGNTISFSVASSYQGKATCVAKLFFWDYDAQIVISDIDGTITKSDALGHVFTMIGKDWTHSGVAKLYTDIRNNGYQILYLTSRAIGQADYTRDYLRKVEQDKYQLPDGPVIMSPDRLLTAFHREVIIRKPEVFKMACLRDVKKLFGDRNPFFAGFGNRITACLINVDVPSSRIFTIDSNGTVKLELLSGYKSSYIDLSDLVDQMFPHIGSKKWDTEYNDWNYWKPSLPKVEIPPEIYLSNTPTSVPSSPKSVPGSSPRLGMIRSLTGSITRSNSKSRPGIPDYSAPASSEYGDSSNSNENGRHNDRLTTSATINGIGKRKGRESQFNPYLNGDVDMPGRMDIIIDVDEGKKEENDDNESDDVPADIDLRDIPY</sequence>
<dbReference type="GO" id="GO:0019432">
    <property type="term" value="P:triglyceride biosynthetic process"/>
    <property type="evidence" value="ECO:0007669"/>
    <property type="project" value="TreeGrafter"/>
</dbReference>
<dbReference type="InterPro" id="IPR026058">
    <property type="entry name" value="LIPIN"/>
</dbReference>
<proteinExistence type="inferred from homology"/>
<evidence type="ECO:0000259" key="7">
    <source>
        <dbReference type="SMART" id="SM00775"/>
    </source>
</evidence>
<dbReference type="InterPro" id="IPR013209">
    <property type="entry name" value="LNS2"/>
</dbReference>
<dbReference type="EC" id="3.1.3.4" evidence="3"/>
<protein>
    <recommendedName>
        <fullName evidence="3">phosphatidate phosphatase</fullName>
        <ecNumber evidence="3">3.1.3.4</ecNumber>
    </recommendedName>
</protein>
<feature type="region of interest" description="Disordered" evidence="6">
    <location>
        <begin position="173"/>
        <end position="217"/>
    </location>
</feature>
<feature type="compositionally biased region" description="Polar residues" evidence="6">
    <location>
        <begin position="920"/>
        <end position="931"/>
    </location>
</feature>
<dbReference type="Gene3D" id="3.40.50.1000">
    <property type="entry name" value="HAD superfamily/HAD-like"/>
    <property type="match status" value="1"/>
</dbReference>
<accession>A0A9N8ZAX2</accession>
<dbReference type="GO" id="GO:0008195">
    <property type="term" value="F:phosphatidate phosphatase activity"/>
    <property type="evidence" value="ECO:0007669"/>
    <property type="project" value="UniProtKB-EC"/>
</dbReference>
<feature type="compositionally biased region" description="Acidic residues" evidence="6">
    <location>
        <begin position="1009"/>
        <end position="1019"/>
    </location>
</feature>
<dbReference type="SMART" id="SM00775">
    <property type="entry name" value="LNS2"/>
    <property type="match status" value="1"/>
</dbReference>
<dbReference type="PANTHER" id="PTHR12181:SF12">
    <property type="entry name" value="PHOSPHATIDATE PHOSPHATASE"/>
    <property type="match status" value="1"/>
</dbReference>
<keyword evidence="5" id="KW-0378">Hydrolase</keyword>
<dbReference type="Pfam" id="PF04571">
    <property type="entry name" value="Lipin_N"/>
    <property type="match status" value="1"/>
</dbReference>
<dbReference type="OrthoDB" id="4567at2759"/>
<evidence type="ECO:0000313" key="9">
    <source>
        <dbReference type="Proteomes" id="UP000789508"/>
    </source>
</evidence>
<dbReference type="InterPro" id="IPR031315">
    <property type="entry name" value="LNS2/PITP"/>
</dbReference>
<dbReference type="Proteomes" id="UP000789508">
    <property type="component" value="Unassembled WGS sequence"/>
</dbReference>
<evidence type="ECO:0000256" key="6">
    <source>
        <dbReference type="SAM" id="MobiDB-lite"/>
    </source>
</evidence>
<feature type="region of interest" description="Disordered" evidence="6">
    <location>
        <begin position="257"/>
        <end position="277"/>
    </location>
</feature>
<evidence type="ECO:0000256" key="5">
    <source>
        <dbReference type="ARBA" id="ARBA00022801"/>
    </source>
</evidence>
<dbReference type="Pfam" id="PF08235">
    <property type="entry name" value="LNS2"/>
    <property type="match status" value="1"/>
</dbReference>
<dbReference type="GO" id="GO:0005634">
    <property type="term" value="C:nucleus"/>
    <property type="evidence" value="ECO:0007669"/>
    <property type="project" value="TreeGrafter"/>
</dbReference>
<dbReference type="GO" id="GO:0009062">
    <property type="term" value="P:fatty acid catabolic process"/>
    <property type="evidence" value="ECO:0007669"/>
    <property type="project" value="TreeGrafter"/>
</dbReference>
<keyword evidence="4" id="KW-0597">Phosphoprotein</keyword>
<evidence type="ECO:0000256" key="1">
    <source>
        <dbReference type="ARBA" id="ARBA00001946"/>
    </source>
</evidence>
<organism evidence="8 9">
    <name type="scientific">Ambispora leptoticha</name>
    <dbReference type="NCBI Taxonomy" id="144679"/>
    <lineage>
        <taxon>Eukaryota</taxon>
        <taxon>Fungi</taxon>
        <taxon>Fungi incertae sedis</taxon>
        <taxon>Mucoromycota</taxon>
        <taxon>Glomeromycotina</taxon>
        <taxon>Glomeromycetes</taxon>
        <taxon>Archaeosporales</taxon>
        <taxon>Ambisporaceae</taxon>
        <taxon>Ambispora</taxon>
    </lineage>
</organism>
<evidence type="ECO:0000256" key="4">
    <source>
        <dbReference type="ARBA" id="ARBA00022553"/>
    </source>
</evidence>
<dbReference type="PANTHER" id="PTHR12181">
    <property type="entry name" value="LIPIN"/>
    <property type="match status" value="1"/>
</dbReference>
<feature type="compositionally biased region" description="Low complexity" evidence="6">
    <location>
        <begin position="895"/>
        <end position="912"/>
    </location>
</feature>
<gene>
    <name evidence="8" type="ORF">ALEPTO_LOCUS2818</name>
</gene>
<comment type="caution">
    <text evidence="8">The sequence shown here is derived from an EMBL/GenBank/DDBJ whole genome shotgun (WGS) entry which is preliminary data.</text>
</comment>
<reference evidence="8" key="1">
    <citation type="submission" date="2021-06" db="EMBL/GenBank/DDBJ databases">
        <authorList>
            <person name="Kallberg Y."/>
            <person name="Tangrot J."/>
            <person name="Rosling A."/>
        </authorList>
    </citation>
    <scope>NUCLEOTIDE SEQUENCE</scope>
    <source>
        <strain evidence="8">FL130A</strain>
    </source>
</reference>
<feature type="region of interest" description="Disordered" evidence="6">
    <location>
        <begin position="895"/>
        <end position="1028"/>
    </location>
</feature>
<comment type="cofactor">
    <cofactor evidence="1">
        <name>Mg(2+)</name>
        <dbReference type="ChEBI" id="CHEBI:18420"/>
    </cofactor>
</comment>
<dbReference type="SUPFAM" id="SSF56784">
    <property type="entry name" value="HAD-like"/>
    <property type="match status" value="1"/>
</dbReference>
<evidence type="ECO:0000256" key="2">
    <source>
        <dbReference type="ARBA" id="ARBA00005476"/>
    </source>
</evidence>
<dbReference type="EMBL" id="CAJVPS010000460">
    <property type="protein sequence ID" value="CAG8487680.1"/>
    <property type="molecule type" value="Genomic_DNA"/>
</dbReference>
<evidence type="ECO:0000256" key="3">
    <source>
        <dbReference type="ARBA" id="ARBA00012638"/>
    </source>
</evidence>
<dbReference type="InterPro" id="IPR036412">
    <property type="entry name" value="HAD-like_sf"/>
</dbReference>
<keyword evidence="9" id="KW-1185">Reference proteome</keyword>
<evidence type="ECO:0000313" key="8">
    <source>
        <dbReference type="EMBL" id="CAG8487680.1"/>
    </source>
</evidence>
<dbReference type="InterPro" id="IPR023214">
    <property type="entry name" value="HAD_sf"/>
</dbReference>